<feature type="domain" description="Type VII secretion system protein EccE" evidence="2">
    <location>
        <begin position="233"/>
        <end position="363"/>
    </location>
</feature>
<accession>A0A8G1UIK6</accession>
<evidence type="ECO:0000259" key="2">
    <source>
        <dbReference type="Pfam" id="PF11203"/>
    </source>
</evidence>
<dbReference type="InterPro" id="IPR050051">
    <property type="entry name" value="EccE_dom"/>
</dbReference>
<dbReference type="OrthoDB" id="4505949at2"/>
<dbReference type="AlphaFoldDB" id="A0A8G1UIK6"/>
<sequence>MSTQTAPNRTYFGWQQEKVAFLFGLSVQRAAMLGGAVLATIWPFAISYVRAGLVTWPVAFVLFLLAFVRIAGRTVDEWAVSFVSFEILKFRGQNRFLAGAFSPRKATTDEPKMDLPGILAPLSILEADGGSGDPIAVIHHQLDRTFTAVARVRFPGIGLVDSQRRDQRVASWGELLNSQCTEGNPIIRIQALQRLVPESGAALQRWHADHVSDEAPGVAVDITKSLLSTATLATSQREAYLAITMDAARAAGPIKAAGGGTAGAATVLIRHLRALTSGIASADLQVESWLNPRELAEVLRTAFDPHSSRMLAERRAAAAAAAFRGQDVPFEPGVDPVAAGPSAAESWRGRYEHDGALSVTYAVRNWPKNKIYSTALSPLLGEGKYRRAFNLHIEPRGPRAAEREVMQERTAREVAVSMRHKTGQIIPEHEKQALRHAEAQDQERAAGHGLVRYTAYCTVTVTNPADLEDACAALEADANQGRIEVQRMWMAQDIGFALGALPVGMGLPRKRVA</sequence>
<reference evidence="3 4" key="1">
    <citation type="submission" date="2018-11" db="EMBL/GenBank/DDBJ databases">
        <title>Sequencing the genomes of 1000 actinobacteria strains.</title>
        <authorList>
            <person name="Klenk H.-P."/>
        </authorList>
    </citation>
    <scope>NUCLEOTIDE SEQUENCE [LARGE SCALE GENOMIC DNA]</scope>
    <source>
        <strain evidence="3 4">DSM 44780</strain>
    </source>
</reference>
<dbReference type="Proteomes" id="UP000267408">
    <property type="component" value="Unassembled WGS sequence"/>
</dbReference>
<feature type="transmembrane region" description="Helical" evidence="1">
    <location>
        <begin position="48"/>
        <end position="68"/>
    </location>
</feature>
<keyword evidence="1" id="KW-0812">Transmembrane</keyword>
<comment type="caution">
    <text evidence="3">The sequence shown here is derived from an EMBL/GenBank/DDBJ whole genome shotgun (WGS) entry which is preliminary data.</text>
</comment>
<dbReference type="NCBIfam" id="NF042935">
    <property type="entry name" value="SCO6880_fam"/>
    <property type="match status" value="1"/>
</dbReference>
<dbReference type="EMBL" id="RJVJ01000001">
    <property type="protein sequence ID" value="ROR44711.1"/>
    <property type="molecule type" value="Genomic_DNA"/>
</dbReference>
<dbReference type="Pfam" id="PF11203">
    <property type="entry name" value="EccE"/>
    <property type="match status" value="1"/>
</dbReference>
<protein>
    <recommendedName>
        <fullName evidence="2">Type VII secretion system protein EccE domain-containing protein</fullName>
    </recommendedName>
</protein>
<feature type="transmembrane region" description="Helical" evidence="1">
    <location>
        <begin position="20"/>
        <end position="42"/>
    </location>
</feature>
<dbReference type="RefSeq" id="WP_123556175.1">
    <property type="nucleotide sequence ID" value="NZ_RJVJ01000001.1"/>
</dbReference>
<gene>
    <name evidence="3" type="ORF">EDD39_2918</name>
</gene>
<evidence type="ECO:0000313" key="4">
    <source>
        <dbReference type="Proteomes" id="UP000267408"/>
    </source>
</evidence>
<proteinExistence type="predicted"/>
<evidence type="ECO:0000256" key="1">
    <source>
        <dbReference type="SAM" id="Phobius"/>
    </source>
</evidence>
<organism evidence="3 4">
    <name type="scientific">Kitasatospora cineracea</name>
    <dbReference type="NCBI Taxonomy" id="88074"/>
    <lineage>
        <taxon>Bacteria</taxon>
        <taxon>Bacillati</taxon>
        <taxon>Actinomycetota</taxon>
        <taxon>Actinomycetes</taxon>
        <taxon>Kitasatosporales</taxon>
        <taxon>Streptomycetaceae</taxon>
        <taxon>Kitasatospora</taxon>
    </lineage>
</organism>
<name>A0A8G1UIK6_9ACTN</name>
<keyword evidence="1" id="KW-0472">Membrane</keyword>
<dbReference type="InterPro" id="IPR049978">
    <property type="entry name" value="SCO6880-like"/>
</dbReference>
<evidence type="ECO:0000313" key="3">
    <source>
        <dbReference type="EMBL" id="ROR44711.1"/>
    </source>
</evidence>
<keyword evidence="1" id="KW-1133">Transmembrane helix</keyword>